<dbReference type="PANTHER" id="PTHR12960">
    <property type="entry name" value="GLE-1-RELATED"/>
    <property type="match status" value="1"/>
</dbReference>
<feature type="compositionally biased region" description="Low complexity" evidence="11">
    <location>
        <begin position="222"/>
        <end position="237"/>
    </location>
</feature>
<proteinExistence type="inferred from homology"/>
<comment type="caution">
    <text evidence="12">The sequence shown here is derived from an EMBL/GenBank/DDBJ whole genome shotgun (WGS) entry which is preliminary data.</text>
</comment>
<evidence type="ECO:0000313" key="13">
    <source>
        <dbReference type="Proteomes" id="UP000266234"/>
    </source>
</evidence>
<dbReference type="OrthoDB" id="420884at2759"/>
<comment type="similarity">
    <text evidence="2">Belongs to the GLE1 family.</text>
</comment>
<feature type="region of interest" description="Disordered" evidence="11">
    <location>
        <begin position="109"/>
        <end position="238"/>
    </location>
</feature>
<evidence type="ECO:0000256" key="3">
    <source>
        <dbReference type="ARBA" id="ARBA00022448"/>
    </source>
</evidence>
<evidence type="ECO:0000256" key="5">
    <source>
        <dbReference type="ARBA" id="ARBA00022927"/>
    </source>
</evidence>
<sequence length="554" mass="59881">MTFSSPSKVSPSPSKILSSPSKRNQLLSSPERNLASSFLRDTRNNELSHRDALAAAQLEHERVRQAAIRVFELHELREEHKRILDEERKEEERLKAEAAVVAEEKRLRELKAKTVPKLPPEPAPQPASPAKQEPAKTNGATPVSDSKKPEASTTPATEAKKPAQSVGPAAPATGLFTQNKPSNPFGTPQPSSQSPFQKQNGAATQPVNAPAVSTTVPQPTSKPATPAVQPVQAKPAASVDRYAQIHQELKKLRRDLQAQSKVAGSPLKGKLGAARREIRVAIGQLTAGKGANNQPINKITGALKEALEGRIPSPPIDVSAFVVDKRDPVDGSANNDATLPSLFIYLINICAKGIVNQFINEGGANPKAADPVGVFAAHIFSTKEFQWRGLSLVDILMAKYRMVCPVLFGYRGNDKTERGRIAIGWKKDGPSWITEQSHNDRMTGLGAGFASLSLRDFSKSSKKNPYPPTNYWKALAYIVNSPPNETSNTQYVVLRSMIQGHEQRFLNFYGNAALAALRLALVEFPKKAPQNATAAGSLAALADVLKTESGLILV</sequence>
<keyword evidence="3" id="KW-0813">Transport</keyword>
<keyword evidence="6" id="KW-0811">Translocation</keyword>
<dbReference type="STRING" id="694270.A0A395SG97"/>
<evidence type="ECO:0000256" key="4">
    <source>
        <dbReference type="ARBA" id="ARBA00022816"/>
    </source>
</evidence>
<evidence type="ECO:0000256" key="11">
    <source>
        <dbReference type="SAM" id="MobiDB-lite"/>
    </source>
</evidence>
<dbReference type="AlphaFoldDB" id="A0A395SG97"/>
<feature type="compositionally biased region" description="Low complexity" evidence="11">
    <location>
        <begin position="1"/>
        <end position="22"/>
    </location>
</feature>
<dbReference type="GO" id="GO:0000822">
    <property type="term" value="F:inositol hexakisphosphate binding"/>
    <property type="evidence" value="ECO:0007669"/>
    <property type="project" value="TreeGrafter"/>
</dbReference>
<keyword evidence="13" id="KW-1185">Reference proteome</keyword>
<evidence type="ECO:0000256" key="9">
    <source>
        <dbReference type="ARBA" id="ARBA00026227"/>
    </source>
</evidence>
<evidence type="ECO:0000256" key="6">
    <source>
        <dbReference type="ARBA" id="ARBA00023010"/>
    </source>
</evidence>
<dbReference type="InterPro" id="IPR012476">
    <property type="entry name" value="GLE1"/>
</dbReference>
<dbReference type="Gene3D" id="1.25.40.510">
    <property type="entry name" value="GLE1-like"/>
    <property type="match status" value="1"/>
</dbReference>
<accession>A0A395SG97</accession>
<feature type="region of interest" description="Disordered" evidence="11">
    <location>
        <begin position="1"/>
        <end position="44"/>
    </location>
</feature>
<dbReference type="EMBL" id="PXOG01000160">
    <property type="protein sequence ID" value="RGP71416.1"/>
    <property type="molecule type" value="Genomic_DNA"/>
</dbReference>
<dbReference type="Proteomes" id="UP000266234">
    <property type="component" value="Unassembled WGS sequence"/>
</dbReference>
<keyword evidence="5" id="KW-0653">Protein transport</keyword>
<evidence type="ECO:0000256" key="7">
    <source>
        <dbReference type="ARBA" id="ARBA00023132"/>
    </source>
</evidence>
<name>A0A395SG97_9HYPO</name>
<organism evidence="12 13">
    <name type="scientific">Fusarium longipes</name>
    <dbReference type="NCBI Taxonomy" id="694270"/>
    <lineage>
        <taxon>Eukaryota</taxon>
        <taxon>Fungi</taxon>
        <taxon>Dikarya</taxon>
        <taxon>Ascomycota</taxon>
        <taxon>Pezizomycotina</taxon>
        <taxon>Sordariomycetes</taxon>
        <taxon>Hypocreomycetidae</taxon>
        <taxon>Hypocreales</taxon>
        <taxon>Nectriaceae</taxon>
        <taxon>Fusarium</taxon>
    </lineage>
</organism>
<comment type="subcellular location">
    <subcellularLocation>
        <location evidence="1">Nucleus</location>
        <location evidence="1">Nuclear pore complex</location>
    </subcellularLocation>
</comment>
<reference evidence="12 13" key="1">
    <citation type="journal article" date="2018" name="PLoS Pathog.">
        <title>Evolution of structural diversity of trichothecenes, a family of toxins produced by plant pathogenic and entomopathogenic fungi.</title>
        <authorList>
            <person name="Proctor R.H."/>
            <person name="McCormick S.P."/>
            <person name="Kim H.S."/>
            <person name="Cardoza R.E."/>
            <person name="Stanley A.M."/>
            <person name="Lindo L."/>
            <person name="Kelly A."/>
            <person name="Brown D.W."/>
            <person name="Lee T."/>
            <person name="Vaughan M.M."/>
            <person name="Alexander N.J."/>
            <person name="Busman M."/>
            <person name="Gutierrez S."/>
        </authorList>
    </citation>
    <scope>NUCLEOTIDE SEQUENCE [LARGE SCALE GENOMIC DNA]</scope>
    <source>
        <strain evidence="12 13">NRRL 20695</strain>
    </source>
</reference>
<dbReference type="PANTHER" id="PTHR12960:SF0">
    <property type="entry name" value="MRNA EXPORT FACTOR GLE1"/>
    <property type="match status" value="1"/>
</dbReference>
<evidence type="ECO:0000313" key="12">
    <source>
        <dbReference type="EMBL" id="RGP71416.1"/>
    </source>
</evidence>
<keyword evidence="4" id="KW-0509">mRNA transport</keyword>
<feature type="compositionally biased region" description="Polar residues" evidence="11">
    <location>
        <begin position="23"/>
        <end position="36"/>
    </location>
</feature>
<evidence type="ECO:0000256" key="1">
    <source>
        <dbReference type="ARBA" id="ARBA00004567"/>
    </source>
</evidence>
<dbReference type="GO" id="GO:0016973">
    <property type="term" value="P:poly(A)+ mRNA export from nucleus"/>
    <property type="evidence" value="ECO:0007669"/>
    <property type="project" value="InterPro"/>
</dbReference>
<dbReference type="GO" id="GO:0044614">
    <property type="term" value="C:nuclear pore cytoplasmic filaments"/>
    <property type="evidence" value="ECO:0007669"/>
    <property type="project" value="TreeGrafter"/>
</dbReference>
<feature type="compositionally biased region" description="Low complexity" evidence="11">
    <location>
        <begin position="188"/>
        <end position="197"/>
    </location>
</feature>
<protein>
    <recommendedName>
        <fullName evidence="9">mRNA export factor GLE1</fullName>
    </recommendedName>
    <alternativeName>
        <fullName evidence="10">Nucleoporin GLE1</fullName>
    </alternativeName>
</protein>
<evidence type="ECO:0000256" key="10">
    <source>
        <dbReference type="ARBA" id="ARBA00029983"/>
    </source>
</evidence>
<keyword evidence="8" id="KW-0539">Nucleus</keyword>
<keyword evidence="7" id="KW-0906">Nuclear pore complex</keyword>
<feature type="compositionally biased region" description="Polar residues" evidence="11">
    <location>
        <begin position="198"/>
        <end position="221"/>
    </location>
</feature>
<dbReference type="GO" id="GO:0015031">
    <property type="term" value="P:protein transport"/>
    <property type="evidence" value="ECO:0007669"/>
    <property type="project" value="UniProtKB-KW"/>
</dbReference>
<evidence type="ECO:0000256" key="2">
    <source>
        <dbReference type="ARBA" id="ARBA00011056"/>
    </source>
</evidence>
<dbReference type="GO" id="GO:0005737">
    <property type="term" value="C:cytoplasm"/>
    <property type="evidence" value="ECO:0007669"/>
    <property type="project" value="TreeGrafter"/>
</dbReference>
<dbReference type="GO" id="GO:0005543">
    <property type="term" value="F:phospholipid binding"/>
    <property type="evidence" value="ECO:0007669"/>
    <property type="project" value="TreeGrafter"/>
</dbReference>
<evidence type="ECO:0000256" key="8">
    <source>
        <dbReference type="ARBA" id="ARBA00023242"/>
    </source>
</evidence>
<dbReference type="GO" id="GO:0031369">
    <property type="term" value="F:translation initiation factor binding"/>
    <property type="evidence" value="ECO:0007669"/>
    <property type="project" value="TreeGrafter"/>
</dbReference>
<dbReference type="Pfam" id="PF07817">
    <property type="entry name" value="GLE1"/>
    <property type="match status" value="1"/>
</dbReference>
<feature type="compositionally biased region" description="Pro residues" evidence="11">
    <location>
        <begin position="117"/>
        <end position="127"/>
    </location>
</feature>
<feature type="compositionally biased region" description="Polar residues" evidence="11">
    <location>
        <begin position="175"/>
        <end position="186"/>
    </location>
</feature>
<dbReference type="InterPro" id="IPR038506">
    <property type="entry name" value="GLE1-like_sf"/>
</dbReference>
<gene>
    <name evidence="12" type="ORF">FLONG3_7126</name>
</gene>